<gene>
    <name evidence="7" type="ORF">QBC42DRAFT_274902</name>
</gene>
<comment type="similarity">
    <text evidence="1">Belongs to the ketopantoate reductase family.</text>
</comment>
<evidence type="ECO:0000313" key="8">
    <source>
        <dbReference type="Proteomes" id="UP001321749"/>
    </source>
</evidence>
<evidence type="ECO:0000259" key="5">
    <source>
        <dbReference type="Pfam" id="PF02558"/>
    </source>
</evidence>
<dbReference type="Gene3D" id="3.40.50.720">
    <property type="entry name" value="NAD(P)-binding Rossmann-like Domain"/>
    <property type="match status" value="1"/>
</dbReference>
<evidence type="ECO:0000259" key="6">
    <source>
        <dbReference type="Pfam" id="PF08546"/>
    </source>
</evidence>
<keyword evidence="2" id="KW-0521">NADP</keyword>
<dbReference type="GO" id="GO:0008677">
    <property type="term" value="F:2-dehydropantoate 2-reductase activity"/>
    <property type="evidence" value="ECO:0007669"/>
    <property type="project" value="TreeGrafter"/>
</dbReference>
<feature type="region of interest" description="Disordered" evidence="4">
    <location>
        <begin position="221"/>
        <end position="270"/>
    </location>
</feature>
<proteinExistence type="inferred from homology"/>
<dbReference type="InterPro" id="IPR013332">
    <property type="entry name" value="KPR_N"/>
</dbReference>
<feature type="domain" description="Ketopantoate reductase N-terminal" evidence="5">
    <location>
        <begin position="33"/>
        <end position="200"/>
    </location>
</feature>
<dbReference type="Gene3D" id="1.10.1040.10">
    <property type="entry name" value="N-(1-d-carboxylethyl)-l-norvaline Dehydrogenase, domain 2"/>
    <property type="match status" value="1"/>
</dbReference>
<reference evidence="7" key="1">
    <citation type="journal article" date="2023" name="Mol. Phylogenet. Evol.">
        <title>Genome-scale phylogeny and comparative genomics of the fungal order Sordariales.</title>
        <authorList>
            <person name="Hensen N."/>
            <person name="Bonometti L."/>
            <person name="Westerberg I."/>
            <person name="Brannstrom I.O."/>
            <person name="Guillou S."/>
            <person name="Cros-Aarteil S."/>
            <person name="Calhoun S."/>
            <person name="Haridas S."/>
            <person name="Kuo A."/>
            <person name="Mondo S."/>
            <person name="Pangilinan J."/>
            <person name="Riley R."/>
            <person name="LaButti K."/>
            <person name="Andreopoulos B."/>
            <person name="Lipzen A."/>
            <person name="Chen C."/>
            <person name="Yan M."/>
            <person name="Daum C."/>
            <person name="Ng V."/>
            <person name="Clum A."/>
            <person name="Steindorff A."/>
            <person name="Ohm R.A."/>
            <person name="Martin F."/>
            <person name="Silar P."/>
            <person name="Natvig D.O."/>
            <person name="Lalanne C."/>
            <person name="Gautier V."/>
            <person name="Ament-Velasquez S.L."/>
            <person name="Kruys A."/>
            <person name="Hutchinson M.I."/>
            <person name="Powell A.J."/>
            <person name="Barry K."/>
            <person name="Miller A.N."/>
            <person name="Grigoriev I.V."/>
            <person name="Debuchy R."/>
            <person name="Gladieux P."/>
            <person name="Hiltunen Thoren M."/>
            <person name="Johannesson H."/>
        </authorList>
    </citation>
    <scope>NUCLEOTIDE SEQUENCE</scope>
    <source>
        <strain evidence="7">PSN324</strain>
    </source>
</reference>
<dbReference type="PANTHER" id="PTHR43765:SF2">
    <property type="entry name" value="2-DEHYDROPANTOATE 2-REDUCTASE"/>
    <property type="match status" value="1"/>
</dbReference>
<feature type="compositionally biased region" description="Acidic residues" evidence="4">
    <location>
        <begin position="236"/>
        <end position="256"/>
    </location>
</feature>
<evidence type="ECO:0000256" key="2">
    <source>
        <dbReference type="ARBA" id="ARBA00022857"/>
    </source>
</evidence>
<accession>A0AAV9HGM6</accession>
<dbReference type="Pfam" id="PF02558">
    <property type="entry name" value="ApbA"/>
    <property type="match status" value="1"/>
</dbReference>
<dbReference type="Pfam" id="PF08546">
    <property type="entry name" value="ApbA_C"/>
    <property type="match status" value="1"/>
</dbReference>
<name>A0AAV9HGM6_9PEZI</name>
<dbReference type="InterPro" id="IPR013328">
    <property type="entry name" value="6PGD_dom2"/>
</dbReference>
<dbReference type="Proteomes" id="UP001321749">
    <property type="component" value="Unassembled WGS sequence"/>
</dbReference>
<evidence type="ECO:0000256" key="4">
    <source>
        <dbReference type="SAM" id="MobiDB-lite"/>
    </source>
</evidence>
<evidence type="ECO:0000256" key="3">
    <source>
        <dbReference type="ARBA" id="ARBA00023002"/>
    </source>
</evidence>
<sequence length="490" mass="56069">MKFRIRPLIRPDVKTLNSIRKATKESEWSPYRIYILGIGNLGQYVAYSLKKHHLKSPLRIIIPSTKVLKKFQDKPRIEYTHYDGWTKTESRDISSQELLSADPKMKQLREKQNMINLIVSTHPSKTKDAIGPLVHLLGKESEVLFLHQGFSIVDEVLKLFPDPDKRPRFWTSLCRAHITSTPAKNPFSILHEKPGALEVGLIYPNDSKADAAGVTTEIEGDRINQVDEQPPNQEQQDTESDEQQEEDQGAKDEDDIPPISDTKQSKYPHMIRTLLSTPTLETKVMPPKLLYLHQLEKLAVQAVLHGAAGMFGCTIGQLRATAERQRVLKLIFQEVAQVIQALLPPAPKAGAREWTRLSNARRRLEPKALHAVISDEMAKQENNWSLLQKWRPVKPHERDPSLKKNYPTEMNNGLSLEAVNGYIVKKGKELGIDVVNNEMMLELLRSGRTLRYKQADRHFYVRKDWVKTGKLETSLDMPPKDWKGVQWSWG</sequence>
<evidence type="ECO:0008006" key="9">
    <source>
        <dbReference type="Google" id="ProtNLM"/>
    </source>
</evidence>
<organism evidence="7 8">
    <name type="scientific">Cladorrhinum samala</name>
    <dbReference type="NCBI Taxonomy" id="585594"/>
    <lineage>
        <taxon>Eukaryota</taxon>
        <taxon>Fungi</taxon>
        <taxon>Dikarya</taxon>
        <taxon>Ascomycota</taxon>
        <taxon>Pezizomycotina</taxon>
        <taxon>Sordariomycetes</taxon>
        <taxon>Sordariomycetidae</taxon>
        <taxon>Sordariales</taxon>
        <taxon>Podosporaceae</taxon>
        <taxon>Cladorrhinum</taxon>
    </lineage>
</organism>
<dbReference type="InterPro" id="IPR050838">
    <property type="entry name" value="Ketopantoate_reductase"/>
</dbReference>
<evidence type="ECO:0000256" key="1">
    <source>
        <dbReference type="ARBA" id="ARBA00007870"/>
    </source>
</evidence>
<dbReference type="InterPro" id="IPR013752">
    <property type="entry name" value="KPA_reductase"/>
</dbReference>
<dbReference type="AlphaFoldDB" id="A0AAV9HGM6"/>
<dbReference type="PANTHER" id="PTHR43765">
    <property type="entry name" value="2-DEHYDROPANTOATE 2-REDUCTASE-RELATED"/>
    <property type="match status" value="1"/>
</dbReference>
<keyword evidence="8" id="KW-1185">Reference proteome</keyword>
<comment type="caution">
    <text evidence="7">The sequence shown here is derived from an EMBL/GenBank/DDBJ whole genome shotgun (WGS) entry which is preliminary data.</text>
</comment>
<dbReference type="SUPFAM" id="SSF48179">
    <property type="entry name" value="6-phosphogluconate dehydrogenase C-terminal domain-like"/>
    <property type="match status" value="1"/>
</dbReference>
<dbReference type="GO" id="GO:0050661">
    <property type="term" value="F:NADP binding"/>
    <property type="evidence" value="ECO:0007669"/>
    <property type="project" value="TreeGrafter"/>
</dbReference>
<reference evidence="7" key="2">
    <citation type="submission" date="2023-06" db="EMBL/GenBank/DDBJ databases">
        <authorList>
            <consortium name="Lawrence Berkeley National Laboratory"/>
            <person name="Mondo S.J."/>
            <person name="Hensen N."/>
            <person name="Bonometti L."/>
            <person name="Westerberg I."/>
            <person name="Brannstrom I.O."/>
            <person name="Guillou S."/>
            <person name="Cros-Aarteil S."/>
            <person name="Calhoun S."/>
            <person name="Haridas S."/>
            <person name="Kuo A."/>
            <person name="Pangilinan J."/>
            <person name="Riley R."/>
            <person name="Labutti K."/>
            <person name="Andreopoulos B."/>
            <person name="Lipzen A."/>
            <person name="Chen C."/>
            <person name="Yanf M."/>
            <person name="Daum C."/>
            <person name="Ng V."/>
            <person name="Clum A."/>
            <person name="Steindorff A."/>
            <person name="Ohm R."/>
            <person name="Martin F."/>
            <person name="Silar P."/>
            <person name="Natvig D."/>
            <person name="Lalanne C."/>
            <person name="Gautier V."/>
            <person name="Ament-Velasquez S.L."/>
            <person name="Kruys A."/>
            <person name="Hutchinson M.I."/>
            <person name="Powell A.J."/>
            <person name="Barry K."/>
            <person name="Miller A.N."/>
            <person name="Grigoriev I.V."/>
            <person name="Debuchy R."/>
            <person name="Gladieux P."/>
            <person name="Thoren M.H."/>
            <person name="Johannesson H."/>
        </authorList>
    </citation>
    <scope>NUCLEOTIDE SEQUENCE</scope>
    <source>
        <strain evidence="7">PSN324</strain>
    </source>
</reference>
<dbReference type="EMBL" id="MU865042">
    <property type="protein sequence ID" value="KAK4459255.1"/>
    <property type="molecule type" value="Genomic_DNA"/>
</dbReference>
<dbReference type="GO" id="GO:0005739">
    <property type="term" value="C:mitochondrion"/>
    <property type="evidence" value="ECO:0007669"/>
    <property type="project" value="TreeGrafter"/>
</dbReference>
<protein>
    <recommendedName>
        <fullName evidence="9">Ketopantoate reductase C-terminal domain-containing protein</fullName>
    </recommendedName>
</protein>
<evidence type="ECO:0000313" key="7">
    <source>
        <dbReference type="EMBL" id="KAK4459255.1"/>
    </source>
</evidence>
<keyword evidence="3" id="KW-0560">Oxidoreductase</keyword>
<feature type="domain" description="Ketopantoate reductase C-terminal" evidence="6">
    <location>
        <begin position="293"/>
        <end position="445"/>
    </location>
</feature>
<dbReference type="InterPro" id="IPR008927">
    <property type="entry name" value="6-PGluconate_DH-like_C_sf"/>
</dbReference>